<accession>A0A645EJE0</accession>
<dbReference type="InterPro" id="IPR036390">
    <property type="entry name" value="WH_DNA-bd_sf"/>
</dbReference>
<dbReference type="PANTHER" id="PTHR34298">
    <property type="entry name" value="SEGREGATION AND CONDENSATION PROTEIN B"/>
    <property type="match status" value="1"/>
</dbReference>
<dbReference type="InterPro" id="IPR005234">
    <property type="entry name" value="ScpB_csome_segregation"/>
</dbReference>
<organism evidence="5">
    <name type="scientific">bioreactor metagenome</name>
    <dbReference type="NCBI Taxonomy" id="1076179"/>
    <lineage>
        <taxon>unclassified sequences</taxon>
        <taxon>metagenomes</taxon>
        <taxon>ecological metagenomes</taxon>
    </lineage>
</organism>
<evidence type="ECO:0000256" key="2">
    <source>
        <dbReference type="ARBA" id="ARBA00022618"/>
    </source>
</evidence>
<dbReference type="GO" id="GO:0051304">
    <property type="term" value="P:chromosome separation"/>
    <property type="evidence" value="ECO:0007669"/>
    <property type="project" value="InterPro"/>
</dbReference>
<dbReference type="SUPFAM" id="SSF46785">
    <property type="entry name" value="Winged helix' DNA-binding domain"/>
    <property type="match status" value="1"/>
</dbReference>
<gene>
    <name evidence="5" type="primary">scpB_25</name>
    <name evidence="5" type="ORF">SDC9_148601</name>
</gene>
<dbReference type="Gene3D" id="1.10.10.10">
    <property type="entry name" value="Winged helix-like DNA-binding domain superfamily/Winged helix DNA-binding domain"/>
    <property type="match status" value="1"/>
</dbReference>
<dbReference type="AlphaFoldDB" id="A0A645EJE0"/>
<keyword evidence="1" id="KW-0963">Cytoplasm</keyword>
<keyword evidence="2" id="KW-0132">Cell division</keyword>
<sequence length="89" mass="10062">MIAYKQPVTRQDIENIRQVNSDSVVLTLLNKNLICEVGRRETLGRPLLYGTTEQFLSFFGINSLADLPPLEQFAANENAQTEEKLILPI</sequence>
<dbReference type="GO" id="GO:0051301">
    <property type="term" value="P:cell division"/>
    <property type="evidence" value="ECO:0007669"/>
    <property type="project" value="UniProtKB-KW"/>
</dbReference>
<protein>
    <submittedName>
        <fullName evidence="5">Segregation and condensation protein B</fullName>
    </submittedName>
</protein>
<evidence type="ECO:0000256" key="1">
    <source>
        <dbReference type="ARBA" id="ARBA00022490"/>
    </source>
</evidence>
<dbReference type="EMBL" id="VSSQ01047409">
    <property type="protein sequence ID" value="MPN01392.1"/>
    <property type="molecule type" value="Genomic_DNA"/>
</dbReference>
<evidence type="ECO:0000256" key="3">
    <source>
        <dbReference type="ARBA" id="ARBA00022829"/>
    </source>
</evidence>
<keyword evidence="4" id="KW-0131">Cell cycle</keyword>
<evidence type="ECO:0000313" key="5">
    <source>
        <dbReference type="EMBL" id="MPN01392.1"/>
    </source>
</evidence>
<dbReference type="Pfam" id="PF04079">
    <property type="entry name" value="SMC_ScpB"/>
    <property type="match status" value="1"/>
</dbReference>
<dbReference type="PANTHER" id="PTHR34298:SF2">
    <property type="entry name" value="SEGREGATION AND CONDENSATION PROTEIN B"/>
    <property type="match status" value="1"/>
</dbReference>
<name>A0A645EJE0_9ZZZZ</name>
<comment type="caution">
    <text evidence="5">The sequence shown here is derived from an EMBL/GenBank/DDBJ whole genome shotgun (WGS) entry which is preliminary data.</text>
</comment>
<keyword evidence="3" id="KW-0159">Chromosome partition</keyword>
<dbReference type="InterPro" id="IPR036388">
    <property type="entry name" value="WH-like_DNA-bd_sf"/>
</dbReference>
<evidence type="ECO:0000256" key="4">
    <source>
        <dbReference type="ARBA" id="ARBA00023306"/>
    </source>
</evidence>
<proteinExistence type="predicted"/>
<reference evidence="5" key="1">
    <citation type="submission" date="2019-08" db="EMBL/GenBank/DDBJ databases">
        <authorList>
            <person name="Kucharzyk K."/>
            <person name="Murdoch R.W."/>
            <person name="Higgins S."/>
            <person name="Loffler F."/>
        </authorList>
    </citation>
    <scope>NUCLEOTIDE SEQUENCE</scope>
</reference>